<sequence>MAISTSIAVGLASAVGQATSFTLFIYFSPPNLLHKYLSILLTDGELCWYQGHQFCAILSFFFTFIFSMSVIPRVLRIRGGKGDRSEFEDTLKAKTKYKTEEEPKMTKMESETNDIKEGRSSKIQQSSEEVKETDKTSNYDELVKIRVEFVNTKTALKKEQERVNRIEQVMESLQAQVGVLQARLTVKDAEAKNERKMVEAMEEDCEGRADLLETGMMTLEAKMEEVLERLDENDKSHEAIGEWVEKFNSEGAKTKGELKRFDRVDKEINGVYRHLRKEVRKIQETAKDNLEELRTEVEAVEKYWMEELQRIDDDRESREWDLRGEIKTEIKNDLRREQEIKEIDELWEKRWGPGGVTEEQLIAYHEAQDKMEAEVSNIERSSQADAEAVETRVKQKMVENLDGEKKQEADPLVESETPIQEKKYPSHKAMEHAMHSSLDQERDAEMKDVEQGTDGVMEDITHELEDGAEVEEKGNTSDEEWTELRY</sequence>
<dbReference type="EMBL" id="PQXM01000031">
    <property type="protein sequence ID" value="TGO79482.1"/>
    <property type="molecule type" value="Genomic_DNA"/>
</dbReference>
<comment type="caution">
    <text evidence="4">The sequence shown here is derived from an EMBL/GenBank/DDBJ whole genome shotgun (WGS) entry which is preliminary data.</text>
</comment>
<feature type="compositionally biased region" description="Basic and acidic residues" evidence="2">
    <location>
        <begin position="419"/>
        <end position="450"/>
    </location>
</feature>
<feature type="compositionally biased region" description="Basic and acidic residues" evidence="2">
    <location>
        <begin position="459"/>
        <end position="486"/>
    </location>
</feature>
<feature type="compositionally biased region" description="Basic and acidic residues" evidence="2">
    <location>
        <begin position="398"/>
        <end position="409"/>
    </location>
</feature>
<evidence type="ECO:0000256" key="2">
    <source>
        <dbReference type="SAM" id="MobiDB-lite"/>
    </source>
</evidence>
<keyword evidence="3" id="KW-0472">Membrane</keyword>
<dbReference type="AlphaFoldDB" id="A0A4Z1K7G0"/>
<keyword evidence="3" id="KW-0812">Transmembrane</keyword>
<feature type="coiled-coil region" evidence="1">
    <location>
        <begin position="156"/>
        <end position="183"/>
    </location>
</feature>
<evidence type="ECO:0000256" key="1">
    <source>
        <dbReference type="SAM" id="Coils"/>
    </source>
</evidence>
<evidence type="ECO:0000313" key="5">
    <source>
        <dbReference type="Proteomes" id="UP000297229"/>
    </source>
</evidence>
<proteinExistence type="predicted"/>
<evidence type="ECO:0000313" key="4">
    <source>
        <dbReference type="EMBL" id="TGO79482.1"/>
    </source>
</evidence>
<keyword evidence="1" id="KW-0175">Coiled coil</keyword>
<feature type="coiled-coil region" evidence="1">
    <location>
        <begin position="272"/>
        <end position="303"/>
    </location>
</feature>
<name>A0A4Z1K7G0_9HELO</name>
<feature type="compositionally biased region" description="Basic and acidic residues" evidence="2">
    <location>
        <begin position="98"/>
        <end position="120"/>
    </location>
</feature>
<feature type="region of interest" description="Disordered" evidence="2">
    <location>
        <begin position="398"/>
        <end position="486"/>
    </location>
</feature>
<feature type="transmembrane region" description="Helical" evidence="3">
    <location>
        <begin position="7"/>
        <end position="28"/>
    </location>
</feature>
<accession>A0A4Z1K7G0</accession>
<keyword evidence="3" id="KW-1133">Transmembrane helix</keyword>
<dbReference type="Proteomes" id="UP000297229">
    <property type="component" value="Unassembled WGS sequence"/>
</dbReference>
<reference evidence="4 5" key="1">
    <citation type="submission" date="2017-12" db="EMBL/GenBank/DDBJ databases">
        <title>Comparative genomics of Botrytis spp.</title>
        <authorList>
            <person name="Valero-Jimenez C.A."/>
            <person name="Tapia P."/>
            <person name="Veloso J."/>
            <person name="Silva-Moreno E."/>
            <person name="Staats M."/>
            <person name="Valdes J.H."/>
            <person name="Van Kan J.A.L."/>
        </authorList>
    </citation>
    <scope>NUCLEOTIDE SEQUENCE [LARGE SCALE GENOMIC DNA]</scope>
    <source>
        <strain evidence="4 5">Be9601</strain>
    </source>
</reference>
<evidence type="ECO:0000256" key="3">
    <source>
        <dbReference type="SAM" id="Phobius"/>
    </source>
</evidence>
<protein>
    <submittedName>
        <fullName evidence="4">Uncharacterized protein</fullName>
    </submittedName>
</protein>
<organism evidence="4 5">
    <name type="scientific">Botrytis elliptica</name>
    <dbReference type="NCBI Taxonomy" id="278938"/>
    <lineage>
        <taxon>Eukaryota</taxon>
        <taxon>Fungi</taxon>
        <taxon>Dikarya</taxon>
        <taxon>Ascomycota</taxon>
        <taxon>Pezizomycotina</taxon>
        <taxon>Leotiomycetes</taxon>
        <taxon>Helotiales</taxon>
        <taxon>Sclerotiniaceae</taxon>
        <taxon>Botrytis</taxon>
    </lineage>
</organism>
<feature type="coiled-coil region" evidence="1">
    <location>
        <begin position="209"/>
        <end position="236"/>
    </location>
</feature>
<keyword evidence="5" id="KW-1185">Reference proteome</keyword>
<gene>
    <name evidence="4" type="ORF">BELL_0031g00170</name>
</gene>
<feature type="transmembrane region" description="Helical" evidence="3">
    <location>
        <begin position="48"/>
        <end position="71"/>
    </location>
</feature>
<feature type="region of interest" description="Disordered" evidence="2">
    <location>
        <begin position="98"/>
        <end position="135"/>
    </location>
</feature>